<comment type="caution">
    <text evidence="2">The sequence shown here is derived from an EMBL/GenBank/DDBJ whole genome shotgun (WGS) entry which is preliminary data.</text>
</comment>
<dbReference type="SUPFAM" id="SSF56935">
    <property type="entry name" value="Porins"/>
    <property type="match status" value="1"/>
</dbReference>
<reference evidence="2 3" key="1">
    <citation type="submission" date="2020-10" db="EMBL/GenBank/DDBJ databases">
        <title>Connecting structure to function with the recovery of over 1000 high-quality activated sludge metagenome-assembled genomes encoding full-length rRNA genes using long-read sequencing.</title>
        <authorList>
            <person name="Singleton C.M."/>
            <person name="Petriglieri F."/>
            <person name="Kristensen J.M."/>
            <person name="Kirkegaard R.H."/>
            <person name="Michaelsen T.Y."/>
            <person name="Andersen M.H."/>
            <person name="Karst S.M."/>
            <person name="Dueholm M.S."/>
            <person name="Nielsen P.H."/>
            <person name="Albertsen M."/>
        </authorList>
    </citation>
    <scope>NUCLEOTIDE SEQUENCE [LARGE SCALE GENOMIC DNA]</scope>
    <source>
        <strain evidence="2">Ribe_18-Q3-R11-54_MAXAC.273</strain>
    </source>
</reference>
<sequence>MKPASHGCYFVYKLIFSLYLSVGIIPLFGQNDIHSVKDKMSQKLETIKDSLRSNHFNITGTCNGNLVYTLSREERPTLDYQFNINLKGSYKGLKLPFQYAFSNGRSIYRFNGTSFRLPSFNAIGFSPGYKGYTLLLGNRTMDFSKYSFQNVRFQGMGIQTPEKGLYIKAFSGSLKIREPNDLLYKSDLEPDFNRKSWGGLVGLTTKKIQFKSIVFKANDKVDKAIKVDTLKTLPKENTVISYSIHFEPSEKFSIEVVQALSAFTHNALSPRVNILTPQSANNIFGLFEKKESSDYYSSNYVEAKYVLKEQSISYIYESVDKDYRSLGSLFFDNNFIENRMKVSGILKEKLNYVLSGGLRTIKTKQDINTANSKIVVQSMISYPWSDQLTSYISYNNFKIVQQDYYQGNNSSTVDSLALSQVSSSFSLGSNFVSKEENPFALGLIISVQGSNSIQDEIVHEDRIKNKLISLTYSKQWEKDNINASLSFTNTISQLYLNKTIGGSFMYGNTLTDKIKLSSIFQYQSVSFSNNHVNQLIARGNIEYTLDKNKSLNFDIGLDFSDAKIPFRLNRCICKIDIQTRF</sequence>
<organism evidence="2 3">
    <name type="scientific">Candidatus Opimibacter skivensis</name>
    <dbReference type="NCBI Taxonomy" id="2982028"/>
    <lineage>
        <taxon>Bacteria</taxon>
        <taxon>Pseudomonadati</taxon>
        <taxon>Bacteroidota</taxon>
        <taxon>Saprospiria</taxon>
        <taxon>Saprospirales</taxon>
        <taxon>Saprospiraceae</taxon>
        <taxon>Candidatus Opimibacter</taxon>
    </lineage>
</organism>
<protein>
    <submittedName>
        <fullName evidence="2">Uncharacterized protein</fullName>
    </submittedName>
</protein>
<proteinExistence type="predicted"/>
<dbReference type="AlphaFoldDB" id="A0A9D7SUD4"/>
<gene>
    <name evidence="2" type="ORF">IPP15_12840</name>
</gene>
<feature type="transmembrane region" description="Helical" evidence="1">
    <location>
        <begin position="7"/>
        <end position="29"/>
    </location>
</feature>
<dbReference type="Proteomes" id="UP000808337">
    <property type="component" value="Unassembled WGS sequence"/>
</dbReference>
<evidence type="ECO:0000256" key="1">
    <source>
        <dbReference type="SAM" id="Phobius"/>
    </source>
</evidence>
<accession>A0A9D7SUD4</accession>
<keyword evidence="1" id="KW-0472">Membrane</keyword>
<keyword evidence="1" id="KW-0812">Transmembrane</keyword>
<evidence type="ECO:0000313" key="2">
    <source>
        <dbReference type="EMBL" id="MBK9983267.1"/>
    </source>
</evidence>
<evidence type="ECO:0000313" key="3">
    <source>
        <dbReference type="Proteomes" id="UP000808337"/>
    </source>
</evidence>
<name>A0A9D7SUD4_9BACT</name>
<dbReference type="EMBL" id="JADKGY010000014">
    <property type="protein sequence ID" value="MBK9983267.1"/>
    <property type="molecule type" value="Genomic_DNA"/>
</dbReference>
<keyword evidence="1" id="KW-1133">Transmembrane helix</keyword>